<organism evidence="1">
    <name type="scientific">Xenopus tropicalis</name>
    <name type="common">Western clawed frog</name>
    <name type="synonym">Silurana tropicalis</name>
    <dbReference type="NCBI Taxonomy" id="8364"/>
    <lineage>
        <taxon>Eukaryota</taxon>
        <taxon>Metazoa</taxon>
        <taxon>Chordata</taxon>
        <taxon>Craniata</taxon>
        <taxon>Vertebrata</taxon>
        <taxon>Euteleostomi</taxon>
        <taxon>Amphibia</taxon>
        <taxon>Batrachia</taxon>
        <taxon>Anura</taxon>
        <taxon>Pipoidea</taxon>
        <taxon>Pipidae</taxon>
        <taxon>Xenopodinae</taxon>
        <taxon>Xenopus</taxon>
        <taxon>Silurana</taxon>
    </lineage>
</organism>
<reference evidence="1" key="1">
    <citation type="submission" date="2009-11" db="EMBL/GenBank/DDBJ databases">
        <authorList>
            <consortium name="US DOE Joint Genome Institute (JGI-PGF)"/>
            <person name="Ottilar R."/>
            <person name="Schmutz J."/>
            <person name="Salamov A."/>
            <person name="Cheng J.F."/>
            <person name="Lucas S."/>
            <person name="Pitluck S."/>
            <person name="Gundlach H."/>
            <person name="Guo Y."/>
            <person name="Haberer G."/>
            <person name="Nasrallah J."/>
            <person name="Mayer K.F.X."/>
            <person name="van de Peer Y."/>
            <person name="Weigel D."/>
            <person name="Grigoriev I.V."/>
        </authorList>
    </citation>
    <scope>NUCLEOTIDE SEQUENCE</scope>
    <source>
        <strain evidence="1">Nigerian</strain>
    </source>
</reference>
<sequence>DSEKRELEENIITAYILPLLHTSILAQPTKQGEEYKVFQENETFLKHTGISNLITEMDTFVSSRQKSTTEK</sequence>
<evidence type="ECO:0000313" key="1">
    <source>
        <dbReference type="EMBL" id="OCA13831.1"/>
    </source>
</evidence>
<feature type="non-terminal residue" evidence="1">
    <location>
        <position position="71"/>
    </location>
</feature>
<dbReference type="EMBL" id="KV463930">
    <property type="protein sequence ID" value="OCA13831.1"/>
    <property type="molecule type" value="Genomic_DNA"/>
</dbReference>
<reference evidence="1" key="2">
    <citation type="journal article" date="2010" name="Science">
        <title>The genome of the Western clawed frog Xenopus tropicalis.</title>
        <authorList>
            <person name="Hellsten U."/>
            <person name="Harland R.M."/>
            <person name="Gilchrist M.J."/>
            <person name="Hendrix D."/>
            <person name="Jurka J."/>
            <person name="Kapitonov V."/>
            <person name="Ovcharenko I."/>
            <person name="Putnam N.H."/>
            <person name="Shu S."/>
            <person name="Taher L."/>
            <person name="Blitz I.L."/>
            <person name="Blumberg B."/>
            <person name="Dichmann D.S."/>
            <person name="Dubchak I."/>
            <person name="Amaya E."/>
            <person name="Detter J.C."/>
            <person name="Fletcher R."/>
            <person name="Gerhard D.S."/>
            <person name="Goodstein D."/>
            <person name="Graves T."/>
            <person name="Grigoriev I.V."/>
            <person name="Grimwood J."/>
            <person name="Kawashima T."/>
            <person name="Lindquist E."/>
            <person name="Lucas S.M."/>
            <person name="Mead P.E."/>
            <person name="Mitros T."/>
            <person name="Ogino H."/>
            <person name="Ohta Y."/>
            <person name="Poliakov A.V."/>
            <person name="Pollet N."/>
            <person name="Robert J."/>
            <person name="Salamov A."/>
            <person name="Sater A.K."/>
            <person name="Schmutz J."/>
            <person name="Terry A."/>
            <person name="Vize P.D."/>
            <person name="Warren W.C."/>
            <person name="Wells D."/>
            <person name="Wills A."/>
            <person name="Wilson R.K."/>
            <person name="Zimmerman L.B."/>
            <person name="Zorn A.M."/>
            <person name="Grainger R."/>
            <person name="Grammer T."/>
            <person name="Khokha M.K."/>
            <person name="Richardson P.M."/>
            <person name="Rokhsar D.S."/>
        </authorList>
    </citation>
    <scope>NUCLEOTIDE SEQUENCE [LARGE SCALE GENOMIC DNA]</scope>
    <source>
        <strain evidence="1">Nigerian</strain>
    </source>
</reference>
<protein>
    <submittedName>
        <fullName evidence="1">Uncharacterized protein</fullName>
    </submittedName>
</protein>
<dbReference type="AlphaFoldDB" id="A0A1B8XT43"/>
<gene>
    <name evidence="1" type="ORF">XENTR_v90029268mg</name>
</gene>
<name>A0A1B8XT43_XENTR</name>
<feature type="non-terminal residue" evidence="1">
    <location>
        <position position="1"/>
    </location>
</feature>
<reference evidence="1" key="3">
    <citation type="submission" date="2016-05" db="EMBL/GenBank/DDBJ databases">
        <title>WGS assembly of Xenopus tropicalis.</title>
        <authorList>
            <person name="Sessions A."/>
            <person name="Jenkins J."/>
            <person name="Mitros T."/>
            <person name="Lyons J.T."/>
            <person name="Dichmann D.S."/>
            <person name="Robert J."/>
            <person name="Harland R.M."/>
            <person name="Rokhsar D.S."/>
        </authorList>
    </citation>
    <scope>NUCLEOTIDE SEQUENCE</scope>
    <source>
        <strain evidence="1">Nigerian</strain>
    </source>
</reference>
<proteinExistence type="predicted"/>
<accession>A0A1B8XT43</accession>